<evidence type="ECO:0000256" key="1">
    <source>
        <dbReference type="ARBA" id="ARBA00008779"/>
    </source>
</evidence>
<gene>
    <name evidence="6" type="ORF">RBWH47_00965</name>
</gene>
<comment type="similarity">
    <text evidence="1">Belongs to the sulfatase family.</text>
</comment>
<comment type="caution">
    <text evidence="6">The sequence shown here is derived from an EMBL/GenBank/DDBJ whole genome shotgun (WGS) entry which is preliminary data.</text>
</comment>
<dbReference type="InterPro" id="IPR017850">
    <property type="entry name" value="Alkaline_phosphatase_core_sf"/>
</dbReference>
<dbReference type="InterPro" id="IPR050738">
    <property type="entry name" value="Sulfatase"/>
</dbReference>
<dbReference type="FunFam" id="3.40.720.10:FF:000004">
    <property type="entry name" value="Arylsulfatase E"/>
    <property type="match status" value="1"/>
</dbReference>
<keyword evidence="3" id="KW-0378">Hydrolase</keyword>
<dbReference type="PATRIC" id="fig|991778.3.peg.174"/>
<evidence type="ECO:0000256" key="4">
    <source>
        <dbReference type="ARBA" id="ARBA00022837"/>
    </source>
</evidence>
<name>F2AKJ3_RHOBT</name>
<dbReference type="EMBL" id="AFAR01000007">
    <property type="protein sequence ID" value="EGF29815.1"/>
    <property type="molecule type" value="Genomic_DNA"/>
</dbReference>
<dbReference type="PROSITE" id="PS00523">
    <property type="entry name" value="SULFATASE_1"/>
    <property type="match status" value="1"/>
</dbReference>
<dbReference type="PROSITE" id="PS00149">
    <property type="entry name" value="SULFATASE_2"/>
    <property type="match status" value="1"/>
</dbReference>
<keyword evidence="4" id="KW-0106">Calcium</keyword>
<dbReference type="Gene3D" id="3.30.1120.10">
    <property type="match status" value="1"/>
</dbReference>
<organism evidence="6 7">
    <name type="scientific">Rhodopirellula baltica WH47</name>
    <dbReference type="NCBI Taxonomy" id="991778"/>
    <lineage>
        <taxon>Bacteria</taxon>
        <taxon>Pseudomonadati</taxon>
        <taxon>Planctomycetota</taxon>
        <taxon>Planctomycetia</taxon>
        <taxon>Pirellulales</taxon>
        <taxon>Pirellulaceae</taxon>
        <taxon>Rhodopirellula</taxon>
    </lineage>
</organism>
<proteinExistence type="inferred from homology"/>
<dbReference type="Pfam" id="PF00884">
    <property type="entry name" value="Sulfatase"/>
    <property type="match status" value="1"/>
</dbReference>
<keyword evidence="2" id="KW-0479">Metal-binding</keyword>
<evidence type="ECO:0000259" key="5">
    <source>
        <dbReference type="Pfam" id="PF00884"/>
    </source>
</evidence>
<dbReference type="GO" id="GO:0004065">
    <property type="term" value="F:arylsulfatase activity"/>
    <property type="evidence" value="ECO:0007669"/>
    <property type="project" value="TreeGrafter"/>
</dbReference>
<dbReference type="Proteomes" id="UP000006222">
    <property type="component" value="Unassembled WGS sequence"/>
</dbReference>
<dbReference type="Gene3D" id="3.40.720.10">
    <property type="entry name" value="Alkaline Phosphatase, subunit A"/>
    <property type="match status" value="1"/>
</dbReference>
<dbReference type="InterPro" id="IPR000917">
    <property type="entry name" value="Sulfatase_N"/>
</dbReference>
<dbReference type="PANTHER" id="PTHR42693">
    <property type="entry name" value="ARYLSULFATASE FAMILY MEMBER"/>
    <property type="match status" value="1"/>
</dbReference>
<dbReference type="AlphaFoldDB" id="F2AKJ3"/>
<evidence type="ECO:0000256" key="3">
    <source>
        <dbReference type="ARBA" id="ARBA00022801"/>
    </source>
</evidence>
<evidence type="ECO:0000313" key="6">
    <source>
        <dbReference type="EMBL" id="EGF29815.1"/>
    </source>
</evidence>
<sequence>MPSKPTHLQTSPRRSPHQFWCTVLLLITPTLTFGQLAGETHAQTLRPNVVMLLADDLGYRDVGCYGGPVETPTIDQLAAGGTRFQQFYSGCAVCSPSRATLMTGRHHIRAGVYSWIQDESQNSHLRLREVTLAEVLRDAGYATAHVGKWHLGLPTEERDKPTPDQHGFDHWFATWNNAQPSHRNPDNFIRNGEPVGQLEGYSCQLVADEAIRWMDRHRESDPDQPFFLNVWFHEPHAPIAAPDEVTQKYGKLSDKGAVYSGTIDNTDQAIKRLLAKLDALGVRENTLIVYASDNGSYRTDRVGNLRGRKGANWEGGIRVPGIFHWPGHIPAGVVSNEPAGLVDVLPTICGLLKISPPQVHLDGSDLTPLLTGHADSFERHQPLFWHLQRSQPIVAMRDGDYSLVGFRDYEMSNKNLFEEKWIPTIKNGTYHNFELYNLKDDPGQTKNLAAEQPERVEAMKQQMLQINASIMKDAMDWHFGPDNQK</sequence>
<dbReference type="InterPro" id="IPR024607">
    <property type="entry name" value="Sulfatase_CS"/>
</dbReference>
<dbReference type="PANTHER" id="PTHR42693:SF53">
    <property type="entry name" value="ENDO-4-O-SULFATASE"/>
    <property type="match status" value="1"/>
</dbReference>
<accession>F2AKJ3</accession>
<protein>
    <submittedName>
        <fullName evidence="6">Arylsulfatase A</fullName>
    </submittedName>
</protein>
<reference evidence="6 7" key="1">
    <citation type="journal article" date="2013" name="Mar. Genomics">
        <title>Expression of sulfatases in Rhodopirellula baltica and the diversity of sulfatases in the genus Rhodopirellula.</title>
        <authorList>
            <person name="Wegner C.E."/>
            <person name="Richter-Heitmann T."/>
            <person name="Klindworth A."/>
            <person name="Klockow C."/>
            <person name="Richter M."/>
            <person name="Achstetter T."/>
            <person name="Glockner F.O."/>
            <person name="Harder J."/>
        </authorList>
    </citation>
    <scope>NUCLEOTIDE SEQUENCE [LARGE SCALE GENOMIC DNA]</scope>
    <source>
        <strain evidence="6 7">WH47</strain>
    </source>
</reference>
<evidence type="ECO:0000313" key="7">
    <source>
        <dbReference type="Proteomes" id="UP000006222"/>
    </source>
</evidence>
<dbReference type="SUPFAM" id="SSF53649">
    <property type="entry name" value="Alkaline phosphatase-like"/>
    <property type="match status" value="1"/>
</dbReference>
<feature type="domain" description="Sulfatase N-terminal" evidence="5">
    <location>
        <begin position="47"/>
        <end position="353"/>
    </location>
</feature>
<dbReference type="GO" id="GO:0046872">
    <property type="term" value="F:metal ion binding"/>
    <property type="evidence" value="ECO:0007669"/>
    <property type="project" value="UniProtKB-KW"/>
</dbReference>
<evidence type="ECO:0000256" key="2">
    <source>
        <dbReference type="ARBA" id="ARBA00022723"/>
    </source>
</evidence>